<evidence type="ECO:0000256" key="1">
    <source>
        <dbReference type="SAM" id="MobiDB-lite"/>
    </source>
</evidence>
<keyword evidence="2" id="KW-0472">Membrane</keyword>
<keyword evidence="4" id="KW-1185">Reference proteome</keyword>
<gene>
    <name evidence="3" type="ORF">QQS35_12915</name>
</gene>
<evidence type="ECO:0000256" key="2">
    <source>
        <dbReference type="SAM" id="Phobius"/>
    </source>
</evidence>
<feature type="transmembrane region" description="Helical" evidence="2">
    <location>
        <begin position="6"/>
        <end position="25"/>
    </location>
</feature>
<evidence type="ECO:0000313" key="3">
    <source>
        <dbReference type="EMBL" id="MDL4841345.1"/>
    </source>
</evidence>
<sequence length="115" mass="13087">MKKWLIIALGGTSILIWLAVIWVFLAQEDKLYSESHSINQISIELKPEYEYVRFNEQTIVSSESVGSSKQTSTEPEHNQESNEVIESQQALNELVNQSEVSIDDLLSALDIQFEN</sequence>
<feature type="compositionally biased region" description="Polar residues" evidence="1">
    <location>
        <begin position="61"/>
        <end position="73"/>
    </location>
</feature>
<keyword evidence="2" id="KW-1133">Transmembrane helix</keyword>
<comment type="caution">
    <text evidence="3">The sequence shown here is derived from an EMBL/GenBank/DDBJ whole genome shotgun (WGS) entry which is preliminary data.</text>
</comment>
<accession>A0ABT7L9W3</accession>
<dbReference type="Proteomes" id="UP001235343">
    <property type="component" value="Unassembled WGS sequence"/>
</dbReference>
<organism evidence="3 4">
    <name type="scientific">Aquibacillus rhizosphaerae</name>
    <dbReference type="NCBI Taxonomy" id="3051431"/>
    <lineage>
        <taxon>Bacteria</taxon>
        <taxon>Bacillati</taxon>
        <taxon>Bacillota</taxon>
        <taxon>Bacilli</taxon>
        <taxon>Bacillales</taxon>
        <taxon>Bacillaceae</taxon>
        <taxon>Aquibacillus</taxon>
    </lineage>
</organism>
<reference evidence="3 4" key="1">
    <citation type="submission" date="2023-06" db="EMBL/GenBank/DDBJ databases">
        <title>Aquibacillus rhizosphaerae LR5S19.</title>
        <authorList>
            <person name="Sun J.-Q."/>
        </authorList>
    </citation>
    <scope>NUCLEOTIDE SEQUENCE [LARGE SCALE GENOMIC DNA]</scope>
    <source>
        <strain evidence="3 4">LR5S19</strain>
    </source>
</reference>
<dbReference type="RefSeq" id="WP_285932577.1">
    <property type="nucleotide sequence ID" value="NZ_JASTZU010000039.1"/>
</dbReference>
<evidence type="ECO:0000313" key="4">
    <source>
        <dbReference type="Proteomes" id="UP001235343"/>
    </source>
</evidence>
<protein>
    <submittedName>
        <fullName evidence="3">Uncharacterized protein</fullName>
    </submittedName>
</protein>
<dbReference type="EMBL" id="JASTZU010000039">
    <property type="protein sequence ID" value="MDL4841345.1"/>
    <property type="molecule type" value="Genomic_DNA"/>
</dbReference>
<keyword evidence="2" id="KW-0812">Transmembrane</keyword>
<name>A0ABT7L9W3_9BACI</name>
<proteinExistence type="predicted"/>
<feature type="region of interest" description="Disordered" evidence="1">
    <location>
        <begin position="61"/>
        <end position="85"/>
    </location>
</feature>